<dbReference type="EMBL" id="MAVT02002375">
    <property type="protein sequence ID" value="POS69359.1"/>
    <property type="molecule type" value="Genomic_DNA"/>
</dbReference>
<reference evidence="1" key="1">
    <citation type="submission" date="2017-09" db="EMBL/GenBank/DDBJ databases">
        <title>Polyketide synthases of a Diaporthe helianthi virulent isolate.</title>
        <authorList>
            <person name="Baroncelli R."/>
        </authorList>
    </citation>
    <scope>NUCLEOTIDE SEQUENCE [LARGE SCALE GENOMIC DNA]</scope>
    <source>
        <strain evidence="1">7/96</strain>
    </source>
</reference>
<sequence>MHANVLQVAPQVGTVIAPSDNPQAPPQTGTCHFFKLSPELRHIIYRDVLITPFPGVVRSFVPPAFLQTNKVVRSEALALYYTDNHFEITVKRAPQHQNLDPKKKMVKVDSYAWHRFFTMWGEFSSTGSDVLRYITRITLIYQLSMDTGFGFGEDIFDNRLGFRFYGGTCEGDMDVCYGEAGSEIDCNDSEEDRELDVQNINDPEDDLVELNDEPNDNVVAFIPSNAPPPPDYDPVGVFKLAMGDFNWPSRRDTHFFLYERVNVYQPNELWDVYPIHRLTDLLWRCAKDCPLAARNVDFLCEDYLHWMTGDEPYTEYDPRHFYTPEDEE</sequence>
<dbReference type="Proteomes" id="UP000094444">
    <property type="component" value="Unassembled WGS sequence"/>
</dbReference>
<evidence type="ECO:0000313" key="1">
    <source>
        <dbReference type="EMBL" id="POS69359.1"/>
    </source>
</evidence>
<proteinExistence type="predicted"/>
<organism evidence="1 2">
    <name type="scientific">Diaporthe helianthi</name>
    <dbReference type="NCBI Taxonomy" id="158607"/>
    <lineage>
        <taxon>Eukaryota</taxon>
        <taxon>Fungi</taxon>
        <taxon>Dikarya</taxon>
        <taxon>Ascomycota</taxon>
        <taxon>Pezizomycotina</taxon>
        <taxon>Sordariomycetes</taxon>
        <taxon>Sordariomycetidae</taxon>
        <taxon>Diaporthales</taxon>
        <taxon>Diaporthaceae</taxon>
        <taxon>Diaporthe</taxon>
    </lineage>
</organism>
<accession>A0A2P5HGH8</accession>
<gene>
    <name evidence="1" type="ORF">DHEL01_v212248</name>
</gene>
<dbReference type="AlphaFoldDB" id="A0A2P5HGH8"/>
<comment type="caution">
    <text evidence="1">The sequence shown here is derived from an EMBL/GenBank/DDBJ whole genome shotgun (WGS) entry which is preliminary data.</text>
</comment>
<dbReference type="OrthoDB" id="62952at2759"/>
<dbReference type="InParanoid" id="A0A2P5HGH8"/>
<keyword evidence="2" id="KW-1185">Reference proteome</keyword>
<name>A0A2P5HGH8_DIAHE</name>
<evidence type="ECO:0000313" key="2">
    <source>
        <dbReference type="Proteomes" id="UP000094444"/>
    </source>
</evidence>
<protein>
    <submittedName>
        <fullName evidence="1">Uncharacterized protein</fullName>
    </submittedName>
</protein>